<evidence type="ECO:0000313" key="12">
    <source>
        <dbReference type="Proteomes" id="UP000000715"/>
    </source>
</evidence>
<organism evidence="12 13">
    <name type="scientific">Mustela putorius furo</name>
    <name type="common">European domestic ferret</name>
    <name type="synonym">Mustela furo</name>
    <dbReference type="NCBI Taxonomy" id="9669"/>
    <lineage>
        <taxon>Eukaryota</taxon>
        <taxon>Metazoa</taxon>
        <taxon>Chordata</taxon>
        <taxon>Craniata</taxon>
        <taxon>Vertebrata</taxon>
        <taxon>Euteleostomi</taxon>
        <taxon>Mammalia</taxon>
        <taxon>Eutheria</taxon>
        <taxon>Laurasiatheria</taxon>
        <taxon>Carnivora</taxon>
        <taxon>Caniformia</taxon>
        <taxon>Musteloidea</taxon>
        <taxon>Mustelidae</taxon>
        <taxon>Mustelinae</taxon>
        <taxon>Mustela</taxon>
    </lineage>
</organism>
<dbReference type="CDD" id="cd23803">
    <property type="entry name" value="UBCc_UBE2R"/>
    <property type="match status" value="1"/>
</dbReference>
<feature type="region of interest" description="Disordered" evidence="10">
    <location>
        <begin position="103"/>
        <end position="345"/>
    </location>
</feature>
<evidence type="ECO:0000313" key="13">
    <source>
        <dbReference type="RefSeq" id="XP_004778195.2"/>
    </source>
</evidence>
<feature type="compositionally biased region" description="Low complexity" evidence="10">
    <location>
        <begin position="251"/>
        <end position="277"/>
    </location>
</feature>
<feature type="compositionally biased region" description="Acidic residues" evidence="10">
    <location>
        <begin position="543"/>
        <end position="578"/>
    </location>
</feature>
<dbReference type="GO" id="GO:0005524">
    <property type="term" value="F:ATP binding"/>
    <property type="evidence" value="ECO:0007669"/>
    <property type="project" value="UniProtKB-KW"/>
</dbReference>
<keyword evidence="5" id="KW-0808">Transferase</keyword>
<sequence>MAATGLGSSEKQASGLQTGRPPVSRAHLSQKPTQGSGAGNSLETQGPRPPPVSSVAPGGGSSFLVIRSQGGHRVAGASPAQGSCIALEAPPILVAQELPMTVGGPRAHRSVTPTARGAVTPRMWRPEAGAPGSTLTPSAAAGARVSRTSPGRAQAPSGRRERRGDEGTARHPGCSSERGAASRGSAAAASRGSAAPRRLRARPPQHVPPGGRACALRGPGHGDSTSRCAPRAGAQAQSGPRRGAQARSGDRQCAQAQRGAGRAGQAEASAGRAAAAAPGRVERTGVPSGGGGGGGGVEEEGGGGGPGPGALPAGARPGPSRAPAAAPRPSAPATPGPAAAAAMARPLVPSSQKALLLELKGLQEEPVEGFRVTLVDEGDLYNWEVAIFGPPNTYYEGGYFKARLKFPIDYPYSPPAFRFLTKMWHPNIYETGDVCISILHPPVDDPQSGELPSERWNPTQNVRTILLSVISLLNEPNTFSPANVDASVMYRKWKESKGKDREYTDIIRKQVLGTKVDAERDGVKVPTTLAEYCVKTKAPAPDEGSDLFYDDYYEDGEPEAEADSCFGDDEDDSGNEES</sequence>
<keyword evidence="7" id="KW-0833">Ubl conjugation pathway</keyword>
<evidence type="ECO:0000256" key="4">
    <source>
        <dbReference type="ARBA" id="ARBA00022553"/>
    </source>
</evidence>
<dbReference type="InterPro" id="IPR000608">
    <property type="entry name" value="UBC"/>
</dbReference>
<dbReference type="GeneID" id="101691504"/>
<dbReference type="PROSITE" id="PS50127">
    <property type="entry name" value="UBC_2"/>
    <property type="match status" value="1"/>
</dbReference>
<dbReference type="Pfam" id="PF00179">
    <property type="entry name" value="UQ_con"/>
    <property type="match status" value="1"/>
</dbReference>
<gene>
    <name evidence="13" type="primary">CDC34</name>
</gene>
<evidence type="ECO:0000256" key="10">
    <source>
        <dbReference type="SAM" id="MobiDB-lite"/>
    </source>
</evidence>
<dbReference type="CTD" id="997"/>
<dbReference type="SUPFAM" id="SSF54495">
    <property type="entry name" value="UBC-like"/>
    <property type="match status" value="1"/>
</dbReference>
<dbReference type="InterPro" id="IPR050113">
    <property type="entry name" value="Ub_conjugating_enzyme"/>
</dbReference>
<dbReference type="AlphaFoldDB" id="A0A8U0NF94"/>
<name>A0A8U0NF94_MUSPF</name>
<proteinExistence type="predicted"/>
<evidence type="ECO:0000259" key="11">
    <source>
        <dbReference type="PROSITE" id="PS50127"/>
    </source>
</evidence>
<feature type="compositionally biased region" description="Low complexity" evidence="10">
    <location>
        <begin position="336"/>
        <end position="345"/>
    </location>
</feature>
<accession>A0A8U0NF94</accession>
<keyword evidence="4" id="KW-0597">Phosphoprotein</keyword>
<feature type="active site" description="Glycyl thioester intermediate" evidence="9">
    <location>
        <position position="435"/>
    </location>
</feature>
<keyword evidence="6" id="KW-0547">Nucleotide-binding</keyword>
<feature type="domain" description="UBC core" evidence="11">
    <location>
        <begin position="350"/>
        <end position="516"/>
    </location>
</feature>
<feature type="compositionally biased region" description="Low complexity" evidence="10">
    <location>
        <begin position="175"/>
        <end position="196"/>
    </location>
</feature>
<evidence type="ECO:0000256" key="8">
    <source>
        <dbReference type="ARBA" id="ARBA00022840"/>
    </source>
</evidence>
<evidence type="ECO:0000256" key="7">
    <source>
        <dbReference type="ARBA" id="ARBA00022786"/>
    </source>
</evidence>
<dbReference type="GO" id="GO:0061631">
    <property type="term" value="F:ubiquitin conjugating enzyme activity"/>
    <property type="evidence" value="ECO:0007669"/>
    <property type="project" value="UniProtKB-EC"/>
</dbReference>
<dbReference type="RefSeq" id="XP_004778195.2">
    <property type="nucleotide sequence ID" value="XM_004778138.3"/>
</dbReference>
<evidence type="ECO:0000256" key="2">
    <source>
        <dbReference type="ARBA" id="ARBA00004906"/>
    </source>
</evidence>
<protein>
    <recommendedName>
        <fullName evidence="3">E2 ubiquitin-conjugating enzyme</fullName>
        <ecNumber evidence="3">2.3.2.23</ecNumber>
    </recommendedName>
</protein>
<evidence type="ECO:0000256" key="3">
    <source>
        <dbReference type="ARBA" id="ARBA00012486"/>
    </source>
</evidence>
<dbReference type="OrthoDB" id="19692at2759"/>
<keyword evidence="8" id="KW-0067">ATP-binding</keyword>
<dbReference type="InterPro" id="IPR023313">
    <property type="entry name" value="UBQ-conjugating_AS"/>
</dbReference>
<evidence type="ECO:0000256" key="9">
    <source>
        <dbReference type="PROSITE-ProRule" id="PRU10133"/>
    </source>
</evidence>
<feature type="region of interest" description="Disordered" evidence="10">
    <location>
        <begin position="536"/>
        <end position="578"/>
    </location>
</feature>
<feature type="compositionally biased region" description="Gly residues" evidence="10">
    <location>
        <begin position="287"/>
        <end position="308"/>
    </location>
</feature>
<feature type="compositionally biased region" description="Polar residues" evidence="10">
    <location>
        <begin position="30"/>
        <end position="44"/>
    </location>
</feature>
<dbReference type="Gene3D" id="3.10.110.10">
    <property type="entry name" value="Ubiquitin Conjugating Enzyme"/>
    <property type="match status" value="1"/>
</dbReference>
<dbReference type="FunFam" id="3.10.110.10:FF:000009">
    <property type="entry name" value="Ubiquitin-conjugating enzyme E2 R2"/>
    <property type="match status" value="1"/>
</dbReference>
<dbReference type="EC" id="2.3.2.23" evidence="3"/>
<keyword evidence="12" id="KW-1185">Reference proteome</keyword>
<feature type="region of interest" description="Disordered" evidence="10">
    <location>
        <begin position="1"/>
        <end position="79"/>
    </location>
</feature>
<evidence type="ECO:0000256" key="1">
    <source>
        <dbReference type="ARBA" id="ARBA00000485"/>
    </source>
</evidence>
<dbReference type="KEGG" id="mpuf:101691504"/>
<comment type="catalytic activity">
    <reaction evidence="1">
        <text>S-ubiquitinyl-[E1 ubiquitin-activating enzyme]-L-cysteine + [E2 ubiquitin-conjugating enzyme]-L-cysteine = [E1 ubiquitin-activating enzyme]-L-cysteine + S-ubiquitinyl-[E2 ubiquitin-conjugating enzyme]-L-cysteine.</text>
        <dbReference type="EC" id="2.3.2.23"/>
    </reaction>
</comment>
<evidence type="ECO:0000256" key="6">
    <source>
        <dbReference type="ARBA" id="ARBA00022741"/>
    </source>
</evidence>
<comment type="pathway">
    <text evidence="2">Protein modification; protein ubiquitination.</text>
</comment>
<dbReference type="PROSITE" id="PS00183">
    <property type="entry name" value="UBC_1"/>
    <property type="match status" value="1"/>
</dbReference>
<dbReference type="Proteomes" id="UP000000715">
    <property type="component" value="Unplaced"/>
</dbReference>
<dbReference type="SMART" id="SM00212">
    <property type="entry name" value="UBCc"/>
    <property type="match status" value="1"/>
</dbReference>
<dbReference type="PANTHER" id="PTHR24067">
    <property type="entry name" value="UBIQUITIN-CONJUGATING ENZYME E2"/>
    <property type="match status" value="1"/>
</dbReference>
<reference evidence="13" key="1">
    <citation type="submission" date="2025-08" db="UniProtKB">
        <authorList>
            <consortium name="RefSeq"/>
        </authorList>
    </citation>
    <scope>IDENTIFICATION</scope>
    <source>
        <tissue evidence="13">Brain</tissue>
    </source>
</reference>
<feature type="compositionally biased region" description="Low complexity" evidence="10">
    <location>
        <begin position="310"/>
        <end position="328"/>
    </location>
</feature>
<feature type="compositionally biased region" description="Polar residues" evidence="10">
    <location>
        <begin position="1"/>
        <end position="17"/>
    </location>
</feature>
<evidence type="ECO:0000256" key="5">
    <source>
        <dbReference type="ARBA" id="ARBA00022679"/>
    </source>
</evidence>
<dbReference type="InterPro" id="IPR016135">
    <property type="entry name" value="UBQ-conjugating_enzyme/RWD"/>
</dbReference>
<feature type="compositionally biased region" description="Basic and acidic residues" evidence="10">
    <location>
        <begin position="158"/>
        <end position="169"/>
    </location>
</feature>